<evidence type="ECO:0000256" key="8">
    <source>
        <dbReference type="RuleBase" id="RU363041"/>
    </source>
</evidence>
<evidence type="ECO:0000256" key="7">
    <source>
        <dbReference type="ARBA" id="ARBA00023136"/>
    </source>
</evidence>
<dbReference type="RefSeq" id="WP_129891338.1">
    <property type="nucleotide sequence ID" value="NZ_CP035758.1"/>
</dbReference>
<dbReference type="GO" id="GO:0005886">
    <property type="term" value="C:plasma membrane"/>
    <property type="evidence" value="ECO:0007669"/>
    <property type="project" value="UniProtKB-SubCell"/>
</dbReference>
<evidence type="ECO:0000256" key="4">
    <source>
        <dbReference type="ARBA" id="ARBA00022475"/>
    </source>
</evidence>
<sequence>MTLLQQLPILFIAAVLGGTLNAVAGGGSFIGFPALYLSGVLPVEANATNTVALWPGSLASASAYRRELSTIQKGLLFLMIGTSLIGGILGANILLKTSQSTFVHLVPYLLLIATVLFAISGPVTARLRKRSFEKVNLTWPVIIGISVIQLIISTYGGFFGGGLGILILATLSLLGMDNMHVMNGLKAFLNSCVNGVAVIVFIAKGAVVWPQAIVMIIGAIIGGYVGAYYARKVDQKWIRLFVLLVGACMTIFFFVRG</sequence>
<evidence type="ECO:0000256" key="2">
    <source>
        <dbReference type="ARBA" id="ARBA00009142"/>
    </source>
</evidence>
<dbReference type="InterPro" id="IPR002781">
    <property type="entry name" value="TM_pro_TauE-like"/>
</dbReference>
<feature type="transmembrane region" description="Helical" evidence="8">
    <location>
        <begin position="187"/>
        <end position="206"/>
    </location>
</feature>
<dbReference type="PANTHER" id="PTHR30269:SF0">
    <property type="entry name" value="MEMBRANE TRANSPORTER PROTEIN YFCA-RELATED"/>
    <property type="match status" value="1"/>
</dbReference>
<organism evidence="9 10">
    <name type="scientific">Ktedonosporobacter rubrisoli</name>
    <dbReference type="NCBI Taxonomy" id="2509675"/>
    <lineage>
        <taxon>Bacteria</taxon>
        <taxon>Bacillati</taxon>
        <taxon>Chloroflexota</taxon>
        <taxon>Ktedonobacteria</taxon>
        <taxon>Ktedonobacterales</taxon>
        <taxon>Ktedonosporobacteraceae</taxon>
        <taxon>Ktedonosporobacter</taxon>
    </lineage>
</organism>
<feature type="transmembrane region" description="Helical" evidence="8">
    <location>
        <begin position="237"/>
        <end position="255"/>
    </location>
</feature>
<evidence type="ECO:0000313" key="10">
    <source>
        <dbReference type="Proteomes" id="UP000290365"/>
    </source>
</evidence>
<protein>
    <recommendedName>
        <fullName evidence="8">Probable membrane transporter protein</fullName>
    </recommendedName>
</protein>
<keyword evidence="10" id="KW-1185">Reference proteome</keyword>
<evidence type="ECO:0000256" key="5">
    <source>
        <dbReference type="ARBA" id="ARBA00022692"/>
    </source>
</evidence>
<evidence type="ECO:0000256" key="1">
    <source>
        <dbReference type="ARBA" id="ARBA00004651"/>
    </source>
</evidence>
<dbReference type="AlphaFoldDB" id="A0A4P6JXV7"/>
<comment type="subcellular location">
    <subcellularLocation>
        <location evidence="1 8">Cell membrane</location>
        <topology evidence="1 8">Multi-pass membrane protein</topology>
    </subcellularLocation>
</comment>
<evidence type="ECO:0000256" key="6">
    <source>
        <dbReference type="ARBA" id="ARBA00022989"/>
    </source>
</evidence>
<feature type="transmembrane region" description="Helical" evidence="8">
    <location>
        <begin position="212"/>
        <end position="230"/>
    </location>
</feature>
<keyword evidence="4 8" id="KW-1003">Cell membrane</keyword>
<accession>A0A4P6JXV7</accession>
<dbReference type="PANTHER" id="PTHR30269">
    <property type="entry name" value="TRANSMEMBRANE PROTEIN YFCA"/>
    <property type="match status" value="1"/>
</dbReference>
<feature type="transmembrane region" description="Helical" evidence="8">
    <location>
        <begin position="158"/>
        <end position="175"/>
    </location>
</feature>
<feature type="transmembrane region" description="Helical" evidence="8">
    <location>
        <begin position="135"/>
        <end position="152"/>
    </location>
</feature>
<name>A0A4P6JXV7_KTERU</name>
<keyword evidence="3" id="KW-0813">Transport</keyword>
<dbReference type="OrthoDB" id="9807082at2"/>
<feature type="transmembrane region" description="Helical" evidence="8">
    <location>
        <begin position="7"/>
        <end position="35"/>
    </location>
</feature>
<evidence type="ECO:0000313" key="9">
    <source>
        <dbReference type="EMBL" id="QBD80273.1"/>
    </source>
</evidence>
<feature type="transmembrane region" description="Helical" evidence="8">
    <location>
        <begin position="76"/>
        <end position="95"/>
    </location>
</feature>
<dbReference type="Proteomes" id="UP000290365">
    <property type="component" value="Chromosome"/>
</dbReference>
<dbReference type="InterPro" id="IPR052017">
    <property type="entry name" value="TSUP"/>
</dbReference>
<dbReference type="Pfam" id="PF01925">
    <property type="entry name" value="TauE"/>
    <property type="match status" value="1"/>
</dbReference>
<keyword evidence="5 8" id="KW-0812">Transmembrane</keyword>
<proteinExistence type="inferred from homology"/>
<keyword evidence="7 8" id="KW-0472">Membrane</keyword>
<keyword evidence="6 8" id="KW-1133">Transmembrane helix</keyword>
<reference evidence="9 10" key="1">
    <citation type="submission" date="2019-01" db="EMBL/GenBank/DDBJ databases">
        <title>Ktedonosporobacter rubrisoli SCAWS-G2.</title>
        <authorList>
            <person name="Huang Y."/>
            <person name="Yan B."/>
        </authorList>
    </citation>
    <scope>NUCLEOTIDE SEQUENCE [LARGE SCALE GENOMIC DNA]</scope>
    <source>
        <strain evidence="9 10">SCAWS-G2</strain>
    </source>
</reference>
<gene>
    <name evidence="9" type="ORF">EPA93_31560</name>
</gene>
<dbReference type="KEGG" id="kbs:EPA93_31560"/>
<feature type="transmembrane region" description="Helical" evidence="8">
    <location>
        <begin position="101"/>
        <end position="123"/>
    </location>
</feature>
<evidence type="ECO:0000256" key="3">
    <source>
        <dbReference type="ARBA" id="ARBA00022448"/>
    </source>
</evidence>
<comment type="similarity">
    <text evidence="2 8">Belongs to the 4-toluene sulfonate uptake permease (TSUP) (TC 2.A.102) family.</text>
</comment>
<dbReference type="EMBL" id="CP035758">
    <property type="protein sequence ID" value="QBD80273.1"/>
    <property type="molecule type" value="Genomic_DNA"/>
</dbReference>